<dbReference type="EMBL" id="GBRH01206527">
    <property type="protein sequence ID" value="JAD91368.1"/>
    <property type="molecule type" value="Transcribed_RNA"/>
</dbReference>
<organism evidence="1">
    <name type="scientific">Arundo donax</name>
    <name type="common">Giant reed</name>
    <name type="synonym">Donax arundinaceus</name>
    <dbReference type="NCBI Taxonomy" id="35708"/>
    <lineage>
        <taxon>Eukaryota</taxon>
        <taxon>Viridiplantae</taxon>
        <taxon>Streptophyta</taxon>
        <taxon>Embryophyta</taxon>
        <taxon>Tracheophyta</taxon>
        <taxon>Spermatophyta</taxon>
        <taxon>Magnoliopsida</taxon>
        <taxon>Liliopsida</taxon>
        <taxon>Poales</taxon>
        <taxon>Poaceae</taxon>
        <taxon>PACMAD clade</taxon>
        <taxon>Arundinoideae</taxon>
        <taxon>Arundineae</taxon>
        <taxon>Arundo</taxon>
    </lineage>
</organism>
<sequence length="38" mass="4314">MCSATNITPSRDNKNKKRIMYMNSSCQVSVPKRAIARL</sequence>
<protein>
    <submittedName>
        <fullName evidence="1">Uncharacterized protein</fullName>
    </submittedName>
</protein>
<dbReference type="AlphaFoldDB" id="A0A0A9DXE5"/>
<name>A0A0A9DXE5_ARUDO</name>
<evidence type="ECO:0000313" key="1">
    <source>
        <dbReference type="EMBL" id="JAD91368.1"/>
    </source>
</evidence>
<proteinExistence type="predicted"/>
<reference evidence="1" key="1">
    <citation type="submission" date="2014-09" db="EMBL/GenBank/DDBJ databases">
        <authorList>
            <person name="Magalhaes I.L.F."/>
            <person name="Oliveira U."/>
            <person name="Santos F.R."/>
            <person name="Vidigal T.H.D.A."/>
            <person name="Brescovit A.D."/>
            <person name="Santos A.J."/>
        </authorList>
    </citation>
    <scope>NUCLEOTIDE SEQUENCE</scope>
    <source>
        <tissue evidence="1">Shoot tissue taken approximately 20 cm above the soil surface</tissue>
    </source>
</reference>
<accession>A0A0A9DXE5</accession>
<reference evidence="1" key="2">
    <citation type="journal article" date="2015" name="Data Brief">
        <title>Shoot transcriptome of the giant reed, Arundo donax.</title>
        <authorList>
            <person name="Barrero R.A."/>
            <person name="Guerrero F.D."/>
            <person name="Moolhuijzen P."/>
            <person name="Goolsby J.A."/>
            <person name="Tidwell J."/>
            <person name="Bellgard S.E."/>
            <person name="Bellgard M.I."/>
        </authorList>
    </citation>
    <scope>NUCLEOTIDE SEQUENCE</scope>
    <source>
        <tissue evidence="1">Shoot tissue taken approximately 20 cm above the soil surface</tissue>
    </source>
</reference>